<dbReference type="GO" id="GO:0005576">
    <property type="term" value="C:extracellular region"/>
    <property type="evidence" value="ECO:0007669"/>
    <property type="project" value="UniProtKB-SubCell"/>
</dbReference>
<dbReference type="InterPro" id="IPR011330">
    <property type="entry name" value="Glyco_hydro/deAcase_b/a-brl"/>
</dbReference>
<evidence type="ECO:0000313" key="4">
    <source>
        <dbReference type="EMBL" id="MBA8811559.1"/>
    </source>
</evidence>
<dbReference type="InterPro" id="IPR051398">
    <property type="entry name" value="Polysacch_Deacetylase"/>
</dbReference>
<dbReference type="Pfam" id="PF01522">
    <property type="entry name" value="Polysacc_deac_1"/>
    <property type="match status" value="1"/>
</dbReference>
<protein>
    <submittedName>
        <fullName evidence="4">Peptidoglycan/xylan/chitin deacetylase (PgdA/CDA1 family)</fullName>
    </submittedName>
</protein>
<dbReference type="GO" id="GO:0005975">
    <property type="term" value="P:carbohydrate metabolic process"/>
    <property type="evidence" value="ECO:0007669"/>
    <property type="project" value="InterPro"/>
</dbReference>
<dbReference type="AlphaFoldDB" id="A0A7W3PHE4"/>
<gene>
    <name evidence="4" type="ORF">FHX71_005566</name>
</gene>
<comment type="subcellular location">
    <subcellularLocation>
        <location evidence="1">Secreted</location>
    </subcellularLocation>
</comment>
<evidence type="ECO:0000256" key="2">
    <source>
        <dbReference type="ARBA" id="ARBA00022729"/>
    </source>
</evidence>
<feature type="domain" description="NodB homology" evidence="3">
    <location>
        <begin position="41"/>
        <end position="217"/>
    </location>
</feature>
<dbReference type="Proteomes" id="UP000540568">
    <property type="component" value="Unassembled WGS sequence"/>
</dbReference>
<dbReference type="PANTHER" id="PTHR34216">
    <property type="match status" value="1"/>
</dbReference>
<dbReference type="CDD" id="cd10918">
    <property type="entry name" value="CE4_NodB_like_5s_6s"/>
    <property type="match status" value="1"/>
</dbReference>
<evidence type="ECO:0000259" key="3">
    <source>
        <dbReference type="PROSITE" id="PS51677"/>
    </source>
</evidence>
<dbReference type="GO" id="GO:0016810">
    <property type="term" value="F:hydrolase activity, acting on carbon-nitrogen (but not peptide) bonds"/>
    <property type="evidence" value="ECO:0007669"/>
    <property type="project" value="InterPro"/>
</dbReference>
<name>A0A7W3PHE4_9MICO</name>
<dbReference type="InterPro" id="IPR002509">
    <property type="entry name" value="NODB_dom"/>
</dbReference>
<dbReference type="SUPFAM" id="SSF88713">
    <property type="entry name" value="Glycoside hydrolase/deacetylase"/>
    <property type="match status" value="1"/>
</dbReference>
<evidence type="ECO:0000256" key="1">
    <source>
        <dbReference type="ARBA" id="ARBA00004613"/>
    </source>
</evidence>
<dbReference type="EMBL" id="JACGWV010000003">
    <property type="protein sequence ID" value="MBA8811559.1"/>
    <property type="molecule type" value="Genomic_DNA"/>
</dbReference>
<dbReference type="Gene3D" id="3.20.20.370">
    <property type="entry name" value="Glycoside hydrolase/deacetylase"/>
    <property type="match status" value="1"/>
</dbReference>
<keyword evidence="2" id="KW-0732">Signal</keyword>
<keyword evidence="5" id="KW-1185">Reference proteome</keyword>
<organism evidence="4 5">
    <name type="scientific">Promicromonospora sukumoe</name>
    <dbReference type="NCBI Taxonomy" id="88382"/>
    <lineage>
        <taxon>Bacteria</taxon>
        <taxon>Bacillati</taxon>
        <taxon>Actinomycetota</taxon>
        <taxon>Actinomycetes</taxon>
        <taxon>Micrococcales</taxon>
        <taxon>Promicromonosporaceae</taxon>
        <taxon>Promicromonospora</taxon>
    </lineage>
</organism>
<accession>A0A7W3PHE4</accession>
<dbReference type="PROSITE" id="PS51677">
    <property type="entry name" value="NODB"/>
    <property type="match status" value="1"/>
</dbReference>
<proteinExistence type="predicted"/>
<dbReference type="PANTHER" id="PTHR34216:SF3">
    <property type="entry name" value="POLY-BETA-1,6-N-ACETYL-D-GLUCOSAMINE N-DEACETYLASE"/>
    <property type="match status" value="1"/>
</dbReference>
<evidence type="ECO:0000313" key="5">
    <source>
        <dbReference type="Proteomes" id="UP000540568"/>
    </source>
</evidence>
<sequence length="217" mass="24436">MINLCFHGIGTPPDDVPAEEAAYWVDADTFRRVLDLVAVRPDVRLSFDDGNTSDLTVALPELVERGRAADFFVIAGRLGQPGSLSAGDVRALRRSGMGVGSHGMHHRVWRRLTPDQVHEELVEARERLEEVLDEPVTTAACPLGRYDRTTLAALRRLRYTRVYTSDRALARPDSWRQARFSLRANDTADDVAVWLRHGDRYTVRAADRARTFVKGLR</sequence>
<reference evidence="4 5" key="1">
    <citation type="submission" date="2020-07" db="EMBL/GenBank/DDBJ databases">
        <title>Sequencing the genomes of 1000 actinobacteria strains.</title>
        <authorList>
            <person name="Klenk H.-P."/>
        </authorList>
    </citation>
    <scope>NUCLEOTIDE SEQUENCE [LARGE SCALE GENOMIC DNA]</scope>
    <source>
        <strain evidence="4 5">DSM 44121</strain>
    </source>
</reference>
<comment type="caution">
    <text evidence="4">The sequence shown here is derived from an EMBL/GenBank/DDBJ whole genome shotgun (WGS) entry which is preliminary data.</text>
</comment>
<dbReference type="RefSeq" id="WP_182620659.1">
    <property type="nucleotide sequence ID" value="NZ_BAAATF010000001.1"/>
</dbReference>